<dbReference type="Proteomes" id="UP000532373">
    <property type="component" value="Unassembled WGS sequence"/>
</dbReference>
<dbReference type="Pfam" id="PF06108">
    <property type="entry name" value="DUF952"/>
    <property type="match status" value="1"/>
</dbReference>
<dbReference type="PANTHER" id="PTHR34129">
    <property type="entry name" value="BLR1139 PROTEIN"/>
    <property type="match status" value="1"/>
</dbReference>
<dbReference type="AlphaFoldDB" id="A0A8E2BFM3"/>
<sequence>MKAALSRIMLSAYSARMTKTIYKICPEPMWRQAERNGIFEGAPVDLADGFIHFSTAEQVVETATKHFAGQDNLLLVAIAAERLGPALKYEVSRGGALFPHLFAPLETKTAKWVRPLPLKADGTHDFPELEA</sequence>
<dbReference type="InterPro" id="IPR009297">
    <property type="entry name" value="DUF952"/>
</dbReference>
<protein>
    <submittedName>
        <fullName evidence="1">Uncharacterized protein (DUF952 family)</fullName>
    </submittedName>
</protein>
<name>A0A8E2BFM3_9HYPH</name>
<comment type="caution">
    <text evidence="1">The sequence shown here is derived from an EMBL/GenBank/DDBJ whole genome shotgun (WGS) entry which is preliminary data.</text>
</comment>
<dbReference type="PANTHER" id="PTHR34129:SF1">
    <property type="entry name" value="DUF952 DOMAIN-CONTAINING PROTEIN"/>
    <property type="match status" value="1"/>
</dbReference>
<accession>A0A8E2BFM3</accession>
<reference evidence="1 2" key="1">
    <citation type="submission" date="2020-08" db="EMBL/GenBank/DDBJ databases">
        <title>Genomic Encyclopedia of Type Strains, Phase IV (KMG-IV): sequencing the most valuable type-strain genomes for metagenomic binning, comparative biology and taxonomic classification.</title>
        <authorList>
            <person name="Goeker M."/>
        </authorList>
    </citation>
    <scope>NUCLEOTIDE SEQUENCE [LARGE SCALE GENOMIC DNA]</scope>
    <source>
        <strain evidence="1 2">DSM 17454</strain>
    </source>
</reference>
<dbReference type="SUPFAM" id="SSF56399">
    <property type="entry name" value="ADP-ribosylation"/>
    <property type="match status" value="1"/>
</dbReference>
<organism evidence="1 2">
    <name type="scientific">Aminobacter carboxidus</name>
    <dbReference type="NCBI Taxonomy" id="376165"/>
    <lineage>
        <taxon>Bacteria</taxon>
        <taxon>Pseudomonadati</taxon>
        <taxon>Pseudomonadota</taxon>
        <taxon>Alphaproteobacteria</taxon>
        <taxon>Hyphomicrobiales</taxon>
        <taxon>Phyllobacteriaceae</taxon>
        <taxon>Aminobacter</taxon>
    </lineage>
</organism>
<evidence type="ECO:0000313" key="1">
    <source>
        <dbReference type="EMBL" id="MBB6468922.1"/>
    </source>
</evidence>
<evidence type="ECO:0000313" key="2">
    <source>
        <dbReference type="Proteomes" id="UP000532373"/>
    </source>
</evidence>
<dbReference type="EMBL" id="JACHGI010000013">
    <property type="protein sequence ID" value="MBB6468922.1"/>
    <property type="molecule type" value="Genomic_DNA"/>
</dbReference>
<gene>
    <name evidence="1" type="ORF">HNQ96_004809</name>
</gene>
<proteinExistence type="predicted"/>
<dbReference type="Gene3D" id="3.20.170.20">
    <property type="entry name" value="Protein of unknown function DUF952"/>
    <property type="match status" value="1"/>
</dbReference>